<feature type="transmembrane region" description="Helical" evidence="12">
    <location>
        <begin position="252"/>
        <end position="269"/>
    </location>
</feature>
<dbReference type="PANTHER" id="PTHR12174:SF72">
    <property type="entry name" value="SIGNAL PEPTIDE PEPTIDASE-LIKE 3"/>
    <property type="match status" value="1"/>
</dbReference>
<dbReference type="InterPro" id="IPR006639">
    <property type="entry name" value="Preselin/SPP"/>
</dbReference>
<gene>
    <name evidence="15" type="ORF">PVAP13_5KG712200</name>
</gene>
<evidence type="ECO:0000256" key="3">
    <source>
        <dbReference type="ARBA" id="ARBA00006859"/>
    </source>
</evidence>
<name>A0A8T0T0J3_PANVG</name>
<dbReference type="GO" id="GO:0030660">
    <property type="term" value="C:Golgi-associated vesicle membrane"/>
    <property type="evidence" value="ECO:0007669"/>
    <property type="project" value="TreeGrafter"/>
</dbReference>
<keyword evidence="8 12" id="KW-1133">Transmembrane helix</keyword>
<feature type="region of interest" description="Disordered" evidence="11">
    <location>
        <begin position="82"/>
        <end position="105"/>
    </location>
</feature>
<dbReference type="GO" id="GO:0033619">
    <property type="term" value="P:membrane protein proteolysis"/>
    <property type="evidence" value="ECO:0007669"/>
    <property type="project" value="TreeGrafter"/>
</dbReference>
<evidence type="ECO:0000256" key="12">
    <source>
        <dbReference type="SAM" id="Phobius"/>
    </source>
</evidence>
<dbReference type="InterPro" id="IPR007369">
    <property type="entry name" value="Peptidase_A22B_SPP"/>
</dbReference>
<evidence type="ECO:0000256" key="4">
    <source>
        <dbReference type="ARBA" id="ARBA00022692"/>
    </source>
</evidence>
<dbReference type="GO" id="GO:0098553">
    <property type="term" value="C:lumenal side of endoplasmic reticulum membrane"/>
    <property type="evidence" value="ECO:0007669"/>
    <property type="project" value="TreeGrafter"/>
</dbReference>
<accession>A0A8T0T0J3</accession>
<dbReference type="InterPro" id="IPR003137">
    <property type="entry name" value="PA_domain"/>
</dbReference>
<comment type="subcellular location">
    <subcellularLocation>
        <location evidence="2">Endosome membrane</location>
        <topology evidence="2">Multi-pass membrane protein</topology>
    </subcellularLocation>
</comment>
<dbReference type="AlphaFoldDB" id="A0A8T0T0J3"/>
<dbReference type="InterPro" id="IPR046450">
    <property type="entry name" value="PA_dom_sf"/>
</dbReference>
<dbReference type="EMBL" id="CM029045">
    <property type="protein sequence ID" value="KAG2602854.1"/>
    <property type="molecule type" value="Genomic_DNA"/>
</dbReference>
<feature type="transmembrane region" description="Helical" evidence="12">
    <location>
        <begin position="320"/>
        <end position="339"/>
    </location>
</feature>
<evidence type="ECO:0000256" key="13">
    <source>
        <dbReference type="SAM" id="SignalP"/>
    </source>
</evidence>
<feature type="transmembrane region" description="Helical" evidence="12">
    <location>
        <begin position="430"/>
        <end position="449"/>
    </location>
</feature>
<dbReference type="GO" id="GO:0010008">
    <property type="term" value="C:endosome membrane"/>
    <property type="evidence" value="ECO:0007669"/>
    <property type="project" value="UniProtKB-SubCell"/>
</dbReference>
<evidence type="ECO:0000256" key="9">
    <source>
        <dbReference type="ARBA" id="ARBA00023136"/>
    </source>
</evidence>
<proteinExistence type="inferred from homology"/>
<keyword evidence="6" id="KW-0967">Endosome</keyword>
<dbReference type="SUPFAM" id="SSF52025">
    <property type="entry name" value="PA domain"/>
    <property type="match status" value="1"/>
</dbReference>
<feature type="transmembrane region" description="Helical" evidence="12">
    <location>
        <begin position="275"/>
        <end position="299"/>
    </location>
</feature>
<dbReference type="FunFam" id="3.50.30.30:FF:000007">
    <property type="entry name" value="Signal peptide peptidase-like 3"/>
    <property type="match status" value="1"/>
</dbReference>
<keyword evidence="4 12" id="KW-0812">Transmembrane</keyword>
<dbReference type="GO" id="GO:0042500">
    <property type="term" value="F:aspartic endopeptidase activity, intramembrane cleaving"/>
    <property type="evidence" value="ECO:0007669"/>
    <property type="project" value="InterPro"/>
</dbReference>
<feature type="transmembrane region" description="Helical" evidence="12">
    <location>
        <begin position="202"/>
        <end position="223"/>
    </location>
</feature>
<comment type="caution">
    <text evidence="15">The sequence shown here is derived from an EMBL/GenBank/DDBJ whole genome shotgun (WGS) entry which is preliminary data.</text>
</comment>
<evidence type="ECO:0000256" key="11">
    <source>
        <dbReference type="SAM" id="MobiDB-lite"/>
    </source>
</evidence>
<dbReference type="Pfam" id="PF04258">
    <property type="entry name" value="Peptidase_A22B"/>
    <property type="match status" value="1"/>
</dbReference>
<organism evidence="15 16">
    <name type="scientific">Panicum virgatum</name>
    <name type="common">Blackwell switchgrass</name>
    <dbReference type="NCBI Taxonomy" id="38727"/>
    <lineage>
        <taxon>Eukaryota</taxon>
        <taxon>Viridiplantae</taxon>
        <taxon>Streptophyta</taxon>
        <taxon>Embryophyta</taxon>
        <taxon>Tracheophyta</taxon>
        <taxon>Spermatophyta</taxon>
        <taxon>Magnoliopsida</taxon>
        <taxon>Liliopsida</taxon>
        <taxon>Poales</taxon>
        <taxon>Poaceae</taxon>
        <taxon>PACMAD clade</taxon>
        <taxon>Panicoideae</taxon>
        <taxon>Panicodae</taxon>
        <taxon>Paniceae</taxon>
        <taxon>Panicinae</taxon>
        <taxon>Panicum</taxon>
        <taxon>Panicum sect. Hiantes</taxon>
    </lineage>
</organism>
<feature type="signal peptide" evidence="13">
    <location>
        <begin position="1"/>
        <end position="27"/>
    </location>
</feature>
<comment type="function">
    <text evidence="1">Intramembrane-cleaving aspartic protease (I-CLiP) that cleaves type II membrane signal peptides in the hydrophobic plane of the membrane.</text>
</comment>
<evidence type="ECO:0000256" key="1">
    <source>
        <dbReference type="ARBA" id="ARBA00003012"/>
    </source>
</evidence>
<evidence type="ECO:0000256" key="2">
    <source>
        <dbReference type="ARBA" id="ARBA00004337"/>
    </source>
</evidence>
<feature type="domain" description="PA" evidence="14">
    <location>
        <begin position="92"/>
        <end position="174"/>
    </location>
</feature>
<feature type="transmembrane region" description="Helical" evidence="12">
    <location>
        <begin position="489"/>
        <end position="506"/>
    </location>
</feature>
<comment type="similarity">
    <text evidence="3">Belongs to the peptidase A22B family.</text>
</comment>
<evidence type="ECO:0000256" key="6">
    <source>
        <dbReference type="ARBA" id="ARBA00022753"/>
    </source>
</evidence>
<evidence type="ECO:0000256" key="8">
    <source>
        <dbReference type="ARBA" id="ARBA00022989"/>
    </source>
</evidence>
<evidence type="ECO:0000256" key="5">
    <source>
        <dbReference type="ARBA" id="ARBA00022729"/>
    </source>
</evidence>
<keyword evidence="9 12" id="KW-0472">Membrane</keyword>
<evidence type="ECO:0000313" key="16">
    <source>
        <dbReference type="Proteomes" id="UP000823388"/>
    </source>
</evidence>
<evidence type="ECO:0000313" key="15">
    <source>
        <dbReference type="EMBL" id="KAG2602854.1"/>
    </source>
</evidence>
<feature type="transmembrane region" description="Helical" evidence="12">
    <location>
        <begin position="371"/>
        <end position="394"/>
    </location>
</feature>
<keyword evidence="7" id="KW-0378">Hydrolase</keyword>
<keyword evidence="10" id="KW-0325">Glycoprotein</keyword>
<feature type="transmembrane region" description="Helical" evidence="12">
    <location>
        <begin position="345"/>
        <end position="364"/>
    </location>
</feature>
<dbReference type="SMART" id="SM00730">
    <property type="entry name" value="PSN"/>
    <property type="match status" value="1"/>
</dbReference>
<dbReference type="GO" id="GO:0098554">
    <property type="term" value="C:cytoplasmic side of endoplasmic reticulum membrane"/>
    <property type="evidence" value="ECO:0007669"/>
    <property type="project" value="TreeGrafter"/>
</dbReference>
<protein>
    <recommendedName>
        <fullName evidence="14">PA domain-containing protein</fullName>
    </recommendedName>
</protein>
<feature type="chain" id="PRO_5035888957" description="PA domain-containing protein" evidence="13">
    <location>
        <begin position="28"/>
        <end position="519"/>
    </location>
</feature>
<dbReference type="Pfam" id="PF02225">
    <property type="entry name" value="PA"/>
    <property type="match status" value="1"/>
</dbReference>
<dbReference type="PANTHER" id="PTHR12174">
    <property type="entry name" value="SIGNAL PEPTIDE PEPTIDASE"/>
    <property type="match status" value="1"/>
</dbReference>
<evidence type="ECO:0000256" key="7">
    <source>
        <dbReference type="ARBA" id="ARBA00022801"/>
    </source>
</evidence>
<dbReference type="GO" id="GO:0005765">
    <property type="term" value="C:lysosomal membrane"/>
    <property type="evidence" value="ECO:0007669"/>
    <property type="project" value="TreeGrafter"/>
</dbReference>
<keyword evidence="16" id="KW-1185">Reference proteome</keyword>
<evidence type="ECO:0000256" key="10">
    <source>
        <dbReference type="ARBA" id="ARBA00023180"/>
    </source>
</evidence>
<keyword evidence="5 13" id="KW-0732">Signal</keyword>
<evidence type="ECO:0000259" key="14">
    <source>
        <dbReference type="Pfam" id="PF02225"/>
    </source>
</evidence>
<reference evidence="15" key="1">
    <citation type="submission" date="2020-05" db="EMBL/GenBank/DDBJ databases">
        <title>WGS assembly of Panicum virgatum.</title>
        <authorList>
            <person name="Lovell J.T."/>
            <person name="Jenkins J."/>
            <person name="Shu S."/>
            <person name="Juenger T.E."/>
            <person name="Schmutz J."/>
        </authorList>
    </citation>
    <scope>NUCLEOTIDE SEQUENCE</scope>
    <source>
        <strain evidence="15">AP13</strain>
    </source>
</reference>
<dbReference type="Proteomes" id="UP000823388">
    <property type="component" value="Chromosome 5K"/>
</dbReference>
<dbReference type="Gene3D" id="3.50.30.30">
    <property type="match status" value="1"/>
</dbReference>
<feature type="transmembrane region" description="Helical" evidence="12">
    <location>
        <begin position="461"/>
        <end position="483"/>
    </location>
</feature>
<sequence>MAIPTSPPRRGLLRLLSVLLLARTAGAGAGAASEFDDGTSPKFPGCDNTLQKVKVMYWVNGNEQSSLTGISARFGAVLPDTAGSGGQKRPAVQPDPKGSCAKSANPLSDSVAVAVRGECTFIDKAKTAEAGGAAALVIINDEDALQKMVCTDKDPPPNINIPVVMVSKSAGDKIQSALFDGNKVDILMYAPQKPSFDGAIPFLWMMAVGTVACASVWTVAVVGEEPNKNNAASLGGEENPEAEVVELQTQTALVFIVTSSLVLLFLFFFKSNWSAWLLVFLFCVGAIQGMEYVASSLAIRACSRCGEPKVKFPGIGNVKVLTLVTLSLAFIFAATWVAHQNSPSGWVGQNIMGICMMILVLQVVHMPNIKVASALLIAAFLYDIFWVFISPLIFNKSVMITVARGSDDGPSLPMVLKMPKEFDSWNGYDMIGFGDILFPGLLVAFSFRFDRSNGKDLTDGYFLCLMLGYAFGLSCTYVGLYLMNSGQPALLYLVPSTLGVIALLGAKRGELSQLWNAKV</sequence>